<dbReference type="AlphaFoldDB" id="A0A1G2MPM3"/>
<evidence type="ECO:0000313" key="3">
    <source>
        <dbReference type="Proteomes" id="UP000177943"/>
    </source>
</evidence>
<dbReference type="InterPro" id="IPR002125">
    <property type="entry name" value="CMP_dCMP_dom"/>
</dbReference>
<dbReference type="SUPFAM" id="SSF53927">
    <property type="entry name" value="Cytidine deaminase-like"/>
    <property type="match status" value="1"/>
</dbReference>
<evidence type="ECO:0000313" key="2">
    <source>
        <dbReference type="EMBL" id="OHA25816.1"/>
    </source>
</evidence>
<gene>
    <name evidence="2" type="ORF">A3D56_00995</name>
</gene>
<sequence>MKIIVAYIPVIHEGYWRFFEKHKDAETLYILGTSITKQYRPLVKDIRALDPELVKESLLPWKLFKNIEILEQEGFSGLTLQKSKVIMPDEDVSRDIAERSFKGTDIEFDSIFLRWDKHKSQAEQVVEIDQKISVEEFDKKIIRALGERAEKKSSDFWRRIGSAIVKDGKVILETYNKHVPSEHAPYVAGDPRSDFSQGIHVELSSSLHSEAGIIAEAARRGLALQGLDMYVSTFPCPPCAKSIAYSGIKRLFYSGGYAVLDGVPVLKDQGVEIIFVKF</sequence>
<organism evidence="2 3">
    <name type="scientific">Candidatus Taylorbacteria bacterium RIFCSPHIGHO2_02_FULL_45_35</name>
    <dbReference type="NCBI Taxonomy" id="1802311"/>
    <lineage>
        <taxon>Bacteria</taxon>
        <taxon>Candidatus Tayloriibacteriota</taxon>
    </lineage>
</organism>
<proteinExistence type="predicted"/>
<dbReference type="Gene3D" id="3.40.140.10">
    <property type="entry name" value="Cytidine Deaminase, domain 2"/>
    <property type="match status" value="1"/>
</dbReference>
<name>A0A1G2MPM3_9BACT</name>
<reference evidence="2 3" key="1">
    <citation type="journal article" date="2016" name="Nat. Commun.">
        <title>Thousands of microbial genomes shed light on interconnected biogeochemical processes in an aquifer system.</title>
        <authorList>
            <person name="Anantharaman K."/>
            <person name="Brown C.T."/>
            <person name="Hug L.A."/>
            <person name="Sharon I."/>
            <person name="Castelle C.J."/>
            <person name="Probst A.J."/>
            <person name="Thomas B.C."/>
            <person name="Singh A."/>
            <person name="Wilkins M.J."/>
            <person name="Karaoz U."/>
            <person name="Brodie E.L."/>
            <person name="Williams K.H."/>
            <person name="Hubbard S.S."/>
            <person name="Banfield J.F."/>
        </authorList>
    </citation>
    <scope>NUCLEOTIDE SEQUENCE [LARGE SCALE GENOMIC DNA]</scope>
</reference>
<dbReference type="GO" id="GO:0003824">
    <property type="term" value="F:catalytic activity"/>
    <property type="evidence" value="ECO:0007669"/>
    <property type="project" value="InterPro"/>
</dbReference>
<dbReference type="EMBL" id="MHRP01000043">
    <property type="protein sequence ID" value="OHA25816.1"/>
    <property type="molecule type" value="Genomic_DNA"/>
</dbReference>
<dbReference type="InterPro" id="IPR016193">
    <property type="entry name" value="Cytidine_deaminase-like"/>
</dbReference>
<dbReference type="Pfam" id="PF00383">
    <property type="entry name" value="dCMP_cyt_deam_1"/>
    <property type="match status" value="1"/>
</dbReference>
<evidence type="ECO:0000259" key="1">
    <source>
        <dbReference type="PROSITE" id="PS51747"/>
    </source>
</evidence>
<dbReference type="Proteomes" id="UP000177943">
    <property type="component" value="Unassembled WGS sequence"/>
</dbReference>
<comment type="caution">
    <text evidence="2">The sequence shown here is derived from an EMBL/GenBank/DDBJ whole genome shotgun (WGS) entry which is preliminary data.</text>
</comment>
<feature type="domain" description="CMP/dCMP-type deaminase" evidence="1">
    <location>
        <begin position="136"/>
        <end position="278"/>
    </location>
</feature>
<protein>
    <recommendedName>
        <fullName evidence="1">CMP/dCMP-type deaminase domain-containing protein</fullName>
    </recommendedName>
</protein>
<accession>A0A1G2MPM3</accession>
<dbReference type="PROSITE" id="PS51747">
    <property type="entry name" value="CYT_DCMP_DEAMINASES_2"/>
    <property type="match status" value="1"/>
</dbReference>